<keyword evidence="3" id="KW-1003">Cell membrane</keyword>
<dbReference type="RefSeq" id="WP_029384421.1">
    <property type="nucleotide sequence ID" value="NZ_AZSD01000226.1"/>
</dbReference>
<dbReference type="Gene3D" id="1.20.1250.20">
    <property type="entry name" value="MFS general substrate transporter like domains"/>
    <property type="match status" value="2"/>
</dbReference>
<evidence type="ECO:0000256" key="6">
    <source>
        <dbReference type="ARBA" id="ARBA00023136"/>
    </source>
</evidence>
<dbReference type="GO" id="GO:0005886">
    <property type="term" value="C:plasma membrane"/>
    <property type="evidence" value="ECO:0007669"/>
    <property type="project" value="UniProtKB-SubCell"/>
</dbReference>
<dbReference type="InterPro" id="IPR001927">
    <property type="entry name" value="Na/Gal_symport"/>
</dbReference>
<feature type="transmembrane region" description="Helical" evidence="7">
    <location>
        <begin position="282"/>
        <end position="302"/>
    </location>
</feature>
<dbReference type="NCBIfam" id="TIGR00792">
    <property type="entry name" value="gph"/>
    <property type="match status" value="1"/>
</dbReference>
<reference evidence="8 9" key="1">
    <citation type="submission" date="2015-02" db="EMBL/GenBank/DDBJ databases">
        <authorList>
            <person name="Gomez-Escribano P.J."/>
        </authorList>
    </citation>
    <scope>NUCLEOTIDE SEQUENCE [LARGE SCALE GENOMIC DNA]</scope>
    <source>
        <strain evidence="9">C34 (DSM 42122 / NRRL B-24963)</strain>
    </source>
</reference>
<proteinExistence type="predicted"/>
<feature type="transmembrane region" description="Helical" evidence="7">
    <location>
        <begin position="249"/>
        <end position="276"/>
    </location>
</feature>
<name>A0A0F7W6R8_STRLW</name>
<dbReference type="GO" id="GO:0008643">
    <property type="term" value="P:carbohydrate transport"/>
    <property type="evidence" value="ECO:0007669"/>
    <property type="project" value="InterPro"/>
</dbReference>
<dbReference type="PROSITE" id="PS00872">
    <property type="entry name" value="NA_GALACTOSIDE_SYMP"/>
    <property type="match status" value="1"/>
</dbReference>
<dbReference type="PANTHER" id="PTHR11328">
    <property type="entry name" value="MAJOR FACILITATOR SUPERFAMILY DOMAIN-CONTAINING PROTEIN"/>
    <property type="match status" value="1"/>
</dbReference>
<sequence length="461" mass="49409">MADPTLAAAPAQTAPRRLTRSEKLGFGLGDFASNLSWNFTGSFLLYFYTNVAAISAAVAGTLMLVARVLDAVADPVVGAAVDRTRSRHGRARPYLLYGAVPFGVLSVLTFLSPDLSHTGKVVYAAVTFLLMGVVYSIVNIPYGALMPLMTRDGHERMQLGTARAVGMSIGTIFVAVATPHLVTVFGGGSEERGYLLTAVLLGAGSALFFLAAFRATTEHYRDLPVQEAAGKTVTGAWTTVKQGLHNGPWVLAALFMVVNFTRLGLLTTVTVYFSLYVLEEPWTISVLLPLISGSLLVGSLAAPRYFARLGKRRGNVLALAVGALLYAVMPFTESVLPLLITVYVCACLVISLSLTSSFTLVADAVDYHEWKFGNRATGLLNAAQSLATKLGTALGSALVAGVLAMTAFDPDHVTGATVNGLRWLYYGAPIALLLLQLLIMSFWRMDTLHPRILEELEERNE</sequence>
<gene>
    <name evidence="8" type="primary">sle_61110</name>
</gene>
<feature type="transmembrane region" description="Helical" evidence="7">
    <location>
        <begin position="123"/>
        <end position="144"/>
    </location>
</feature>
<dbReference type="InterPro" id="IPR036259">
    <property type="entry name" value="MFS_trans_sf"/>
</dbReference>
<evidence type="ECO:0000256" key="5">
    <source>
        <dbReference type="ARBA" id="ARBA00022989"/>
    </source>
</evidence>
<evidence type="ECO:0000256" key="4">
    <source>
        <dbReference type="ARBA" id="ARBA00022692"/>
    </source>
</evidence>
<dbReference type="SUPFAM" id="SSF103473">
    <property type="entry name" value="MFS general substrate transporter"/>
    <property type="match status" value="1"/>
</dbReference>
<comment type="subcellular location">
    <subcellularLocation>
        <location evidence="1">Cell membrane</location>
        <topology evidence="1">Multi-pass membrane protein</topology>
    </subcellularLocation>
</comment>
<feature type="transmembrane region" description="Helical" evidence="7">
    <location>
        <begin position="164"/>
        <end position="182"/>
    </location>
</feature>
<evidence type="ECO:0000256" key="7">
    <source>
        <dbReference type="SAM" id="Phobius"/>
    </source>
</evidence>
<organism evidence="8 9">
    <name type="scientific">Streptomyces leeuwenhoekii</name>
    <dbReference type="NCBI Taxonomy" id="1437453"/>
    <lineage>
        <taxon>Bacteria</taxon>
        <taxon>Bacillati</taxon>
        <taxon>Actinomycetota</taxon>
        <taxon>Actinomycetes</taxon>
        <taxon>Kitasatosporales</taxon>
        <taxon>Streptomycetaceae</taxon>
        <taxon>Streptomyces</taxon>
    </lineage>
</organism>
<feature type="transmembrane region" description="Helical" evidence="7">
    <location>
        <begin position="338"/>
        <end position="365"/>
    </location>
</feature>
<dbReference type="EMBL" id="LN831790">
    <property type="protein sequence ID" value="CQR65567.1"/>
    <property type="molecule type" value="Genomic_DNA"/>
</dbReference>
<accession>A0A0F7W6R8</accession>
<dbReference type="GO" id="GO:0015293">
    <property type="term" value="F:symporter activity"/>
    <property type="evidence" value="ECO:0007669"/>
    <property type="project" value="InterPro"/>
</dbReference>
<dbReference type="InterPro" id="IPR039672">
    <property type="entry name" value="MFS_2"/>
</dbReference>
<protein>
    <submittedName>
        <fullName evidence="8">Xylose-proton symporter</fullName>
    </submittedName>
</protein>
<evidence type="ECO:0000313" key="8">
    <source>
        <dbReference type="EMBL" id="CQR65567.1"/>
    </source>
</evidence>
<keyword evidence="4 7" id="KW-0812">Transmembrane</keyword>
<feature type="transmembrane region" description="Helical" evidence="7">
    <location>
        <begin position="43"/>
        <end position="65"/>
    </location>
</feature>
<evidence type="ECO:0000256" key="2">
    <source>
        <dbReference type="ARBA" id="ARBA00022448"/>
    </source>
</evidence>
<evidence type="ECO:0000256" key="1">
    <source>
        <dbReference type="ARBA" id="ARBA00004651"/>
    </source>
</evidence>
<dbReference type="GO" id="GO:0006814">
    <property type="term" value="P:sodium ion transport"/>
    <property type="evidence" value="ECO:0007669"/>
    <property type="project" value="InterPro"/>
</dbReference>
<feature type="transmembrane region" description="Helical" evidence="7">
    <location>
        <begin position="423"/>
        <end position="443"/>
    </location>
</feature>
<dbReference type="CDD" id="cd17332">
    <property type="entry name" value="MFS_MelB_like"/>
    <property type="match status" value="1"/>
</dbReference>
<keyword evidence="6 7" id="KW-0472">Membrane</keyword>
<dbReference type="InterPro" id="IPR018043">
    <property type="entry name" value="Na/Gal_symport_CS"/>
</dbReference>
<keyword evidence="5 7" id="KW-1133">Transmembrane helix</keyword>
<feature type="transmembrane region" description="Helical" evidence="7">
    <location>
        <begin position="386"/>
        <end position="408"/>
    </location>
</feature>
<dbReference type="Proteomes" id="UP000035016">
    <property type="component" value="Chromosome Chromosome"/>
</dbReference>
<feature type="transmembrane region" description="Helical" evidence="7">
    <location>
        <begin position="314"/>
        <end position="332"/>
    </location>
</feature>
<evidence type="ECO:0000256" key="3">
    <source>
        <dbReference type="ARBA" id="ARBA00022475"/>
    </source>
</evidence>
<dbReference type="AlphaFoldDB" id="A0A0F7W6R8"/>
<dbReference type="KEGG" id="sle:sle_61110"/>
<keyword evidence="2" id="KW-0813">Transport</keyword>
<dbReference type="PANTHER" id="PTHR11328:SF24">
    <property type="entry name" value="MAJOR FACILITATOR SUPERFAMILY (MFS) PROFILE DOMAIN-CONTAINING PROTEIN"/>
    <property type="match status" value="1"/>
</dbReference>
<dbReference type="Pfam" id="PF13347">
    <property type="entry name" value="MFS_2"/>
    <property type="match status" value="1"/>
</dbReference>
<feature type="transmembrane region" description="Helical" evidence="7">
    <location>
        <begin position="94"/>
        <end position="111"/>
    </location>
</feature>
<evidence type="ECO:0000313" key="9">
    <source>
        <dbReference type="Proteomes" id="UP000035016"/>
    </source>
</evidence>
<feature type="transmembrane region" description="Helical" evidence="7">
    <location>
        <begin position="194"/>
        <end position="213"/>
    </location>
</feature>